<dbReference type="InterPro" id="IPR001841">
    <property type="entry name" value="Znf_RING"/>
</dbReference>
<dbReference type="STRING" id="568069.A0A1J1IQM7"/>
<dbReference type="InterPro" id="IPR013083">
    <property type="entry name" value="Znf_RING/FYVE/PHD"/>
</dbReference>
<dbReference type="SMART" id="SM00184">
    <property type="entry name" value="RING"/>
    <property type="match status" value="1"/>
</dbReference>
<dbReference type="PANTHER" id="PTHR47344:SF1">
    <property type="entry name" value="RING ZINC FINGER PROTEIN-RELATED"/>
    <property type="match status" value="1"/>
</dbReference>
<dbReference type="Gene3D" id="3.30.40.10">
    <property type="entry name" value="Zinc/RING finger domain, C3HC4 (zinc finger)"/>
    <property type="match status" value="1"/>
</dbReference>
<gene>
    <name evidence="5" type="ORF">CLUMA_CG015218</name>
</gene>
<keyword evidence="1 3" id="KW-0479">Metal-binding</keyword>
<keyword evidence="1 3" id="KW-0863">Zinc-finger</keyword>
<organism evidence="5 6">
    <name type="scientific">Clunio marinus</name>
    <dbReference type="NCBI Taxonomy" id="568069"/>
    <lineage>
        <taxon>Eukaryota</taxon>
        <taxon>Metazoa</taxon>
        <taxon>Ecdysozoa</taxon>
        <taxon>Arthropoda</taxon>
        <taxon>Hexapoda</taxon>
        <taxon>Insecta</taxon>
        <taxon>Pterygota</taxon>
        <taxon>Neoptera</taxon>
        <taxon>Endopterygota</taxon>
        <taxon>Diptera</taxon>
        <taxon>Nematocera</taxon>
        <taxon>Chironomoidea</taxon>
        <taxon>Chironomidae</taxon>
        <taxon>Clunio</taxon>
    </lineage>
</organism>
<keyword evidence="6" id="KW-1185">Reference proteome</keyword>
<dbReference type="Proteomes" id="UP000183832">
    <property type="component" value="Unassembled WGS sequence"/>
</dbReference>
<keyword evidence="2" id="KW-0862">Zinc</keyword>
<dbReference type="PANTHER" id="PTHR47344">
    <property type="entry name" value="RING ZINC FINGER PROTEIN-RELATED"/>
    <property type="match status" value="1"/>
</dbReference>
<dbReference type="SUPFAM" id="SSF57850">
    <property type="entry name" value="RING/U-box"/>
    <property type="match status" value="1"/>
</dbReference>
<feature type="domain" description="RING-type" evidence="4">
    <location>
        <begin position="4"/>
        <end position="53"/>
    </location>
</feature>
<evidence type="ECO:0000256" key="1">
    <source>
        <dbReference type="ARBA" id="ARBA00022771"/>
    </source>
</evidence>
<name>A0A1J1IQM7_9DIPT</name>
<dbReference type="GO" id="GO:0008270">
    <property type="term" value="F:zinc ion binding"/>
    <property type="evidence" value="ECO:0007669"/>
    <property type="project" value="UniProtKB-KW"/>
</dbReference>
<dbReference type="OrthoDB" id="1714475at2759"/>
<evidence type="ECO:0000256" key="3">
    <source>
        <dbReference type="PROSITE-ProRule" id="PRU00175"/>
    </source>
</evidence>
<protein>
    <submittedName>
        <fullName evidence="5">CLUMA_CG015218, isoform A</fullName>
    </submittedName>
</protein>
<evidence type="ECO:0000313" key="6">
    <source>
        <dbReference type="Proteomes" id="UP000183832"/>
    </source>
</evidence>
<evidence type="ECO:0000259" key="4">
    <source>
        <dbReference type="PROSITE" id="PS50089"/>
    </source>
</evidence>
<dbReference type="CDD" id="cd16448">
    <property type="entry name" value="RING-H2"/>
    <property type="match status" value="1"/>
</dbReference>
<proteinExistence type="predicted"/>
<accession>A0A1J1IQM7</accession>
<evidence type="ECO:0000256" key="2">
    <source>
        <dbReference type="ARBA" id="ARBA00022833"/>
    </source>
</evidence>
<dbReference type="PROSITE" id="PS50089">
    <property type="entry name" value="ZF_RING_2"/>
    <property type="match status" value="1"/>
</dbReference>
<dbReference type="EMBL" id="CVRI01000057">
    <property type="protein sequence ID" value="CRL02448.1"/>
    <property type="molecule type" value="Genomic_DNA"/>
</dbReference>
<dbReference type="AlphaFoldDB" id="A0A1J1IQM7"/>
<dbReference type="Pfam" id="PF13639">
    <property type="entry name" value="zf-RING_2"/>
    <property type="match status" value="1"/>
</dbReference>
<sequence>MIACLICLQELEFSSDPSVCIPLCGHVFHDKCILKWCNELDKQRKCKVCPKCRCEIENTSSFIKIFFESVLDNSTKEAQKEIDSLLASNDVCKRRIEIMLMEMKETIRTIESNSKEIASKKKTILENEADSYSGPIQLKDLTVVLSREDEIRRMNDYYNSHRQSHRIFNESDYGMNYHSQYHN</sequence>
<evidence type="ECO:0000313" key="5">
    <source>
        <dbReference type="EMBL" id="CRL02448.1"/>
    </source>
</evidence>
<reference evidence="5 6" key="1">
    <citation type="submission" date="2015-04" db="EMBL/GenBank/DDBJ databases">
        <authorList>
            <person name="Syromyatnikov M.Y."/>
            <person name="Popov V.N."/>
        </authorList>
    </citation>
    <scope>NUCLEOTIDE SEQUENCE [LARGE SCALE GENOMIC DNA]</scope>
</reference>